<keyword evidence="1" id="KW-0472">Membrane</keyword>
<sequence length="76" mass="8815">MKNGLHFRRGVFELKFYNNGLYVLYAIILAGISIFTREIITFIMLGFVFMALLNINSTLQKILAKMNNDKAPEERK</sequence>
<evidence type="ECO:0000313" key="3">
    <source>
        <dbReference type="Proteomes" id="UP000618579"/>
    </source>
</evidence>
<protein>
    <submittedName>
        <fullName evidence="2">Uncharacterized protein</fullName>
    </submittedName>
</protein>
<comment type="caution">
    <text evidence="2">The sequence shown here is derived from an EMBL/GenBank/DDBJ whole genome shotgun (WGS) entry which is preliminary data.</text>
</comment>
<feature type="transmembrane region" description="Helical" evidence="1">
    <location>
        <begin position="20"/>
        <end position="53"/>
    </location>
</feature>
<reference evidence="2 3" key="1">
    <citation type="submission" date="2019-10" db="EMBL/GenBank/DDBJ databases">
        <title>Description of Paenibacillus pedi sp. nov.</title>
        <authorList>
            <person name="Carlier A."/>
            <person name="Qi S."/>
        </authorList>
    </citation>
    <scope>NUCLEOTIDE SEQUENCE [LARGE SCALE GENOMIC DNA]</scope>
    <source>
        <strain evidence="2 3">LMG 31457</strain>
    </source>
</reference>
<accession>A0ABX1ZIW6</accession>
<organism evidence="2 3">
    <name type="scientific">Paenibacillus planticolens</name>
    <dbReference type="NCBI Taxonomy" id="2654976"/>
    <lineage>
        <taxon>Bacteria</taxon>
        <taxon>Bacillati</taxon>
        <taxon>Bacillota</taxon>
        <taxon>Bacilli</taxon>
        <taxon>Bacillales</taxon>
        <taxon>Paenibacillaceae</taxon>
        <taxon>Paenibacillus</taxon>
    </lineage>
</organism>
<keyword evidence="1" id="KW-0812">Transmembrane</keyword>
<keyword evidence="3" id="KW-1185">Reference proteome</keyword>
<keyword evidence="1" id="KW-1133">Transmembrane helix</keyword>
<evidence type="ECO:0000313" key="2">
    <source>
        <dbReference type="EMBL" id="NOU98589.1"/>
    </source>
</evidence>
<name>A0ABX1ZIW6_9BACL</name>
<evidence type="ECO:0000256" key="1">
    <source>
        <dbReference type="SAM" id="Phobius"/>
    </source>
</evidence>
<dbReference type="Proteomes" id="UP000618579">
    <property type="component" value="Unassembled WGS sequence"/>
</dbReference>
<dbReference type="EMBL" id="WHNZ01000007">
    <property type="protein sequence ID" value="NOU98589.1"/>
    <property type="molecule type" value="Genomic_DNA"/>
</dbReference>
<proteinExistence type="predicted"/>
<gene>
    <name evidence="2" type="ORF">GC097_00925</name>
</gene>